<dbReference type="AlphaFoldDB" id="A0A9X2G662"/>
<proteinExistence type="predicted"/>
<feature type="domain" description="HTH gntR-type" evidence="4">
    <location>
        <begin position="6"/>
        <end position="73"/>
    </location>
</feature>
<evidence type="ECO:0000259" key="4">
    <source>
        <dbReference type="PROSITE" id="PS50949"/>
    </source>
</evidence>
<evidence type="ECO:0000256" key="2">
    <source>
        <dbReference type="ARBA" id="ARBA00023125"/>
    </source>
</evidence>
<dbReference type="PANTHER" id="PTHR43537">
    <property type="entry name" value="TRANSCRIPTIONAL REGULATOR, GNTR FAMILY"/>
    <property type="match status" value="1"/>
</dbReference>
<dbReference type="SMART" id="SM00895">
    <property type="entry name" value="FCD"/>
    <property type="match status" value="1"/>
</dbReference>
<keyword evidence="6" id="KW-1185">Reference proteome</keyword>
<dbReference type="SMART" id="SM00345">
    <property type="entry name" value="HTH_GNTR"/>
    <property type="match status" value="1"/>
</dbReference>
<accession>A0A9X2G662</accession>
<gene>
    <name evidence="5" type="ORF">HD597_000329</name>
</gene>
<organism evidence="5 6">
    <name type="scientific">Nonomuraea thailandensis</name>
    <dbReference type="NCBI Taxonomy" id="1188745"/>
    <lineage>
        <taxon>Bacteria</taxon>
        <taxon>Bacillati</taxon>
        <taxon>Actinomycetota</taxon>
        <taxon>Actinomycetes</taxon>
        <taxon>Streptosporangiales</taxon>
        <taxon>Streptosporangiaceae</taxon>
        <taxon>Nonomuraea</taxon>
    </lineage>
</organism>
<dbReference type="Pfam" id="PF00392">
    <property type="entry name" value="GntR"/>
    <property type="match status" value="1"/>
</dbReference>
<keyword evidence="3" id="KW-0804">Transcription</keyword>
<dbReference type="EMBL" id="JAMZEB010000001">
    <property type="protein sequence ID" value="MCP2353309.1"/>
    <property type="molecule type" value="Genomic_DNA"/>
</dbReference>
<sequence length="225" mass="25109">MRHGANTLNGAAYDRMRADILAGRLRPGDRLKFATLSERYGTSISVLREVLAKLTAEKLVVEAPRQGFRVIPLSLEDLEDLTAVRCDIECMAFRYSVERGDLAWESRVIAAHHTLENTPMTVDGDPELFSDEWAKAHSHFHVTLFDACGSRRLCDLAMSLRDGAELYRRWSRPIGKDQGRDIAGEHRGLMEAALARDADTGAARLRAHITRTTHVLLDAVKDTGD</sequence>
<dbReference type="GO" id="GO:0003700">
    <property type="term" value="F:DNA-binding transcription factor activity"/>
    <property type="evidence" value="ECO:0007669"/>
    <property type="project" value="InterPro"/>
</dbReference>
<evidence type="ECO:0000313" key="5">
    <source>
        <dbReference type="EMBL" id="MCP2353309.1"/>
    </source>
</evidence>
<dbReference type="Pfam" id="PF07729">
    <property type="entry name" value="FCD"/>
    <property type="match status" value="1"/>
</dbReference>
<keyword evidence="1" id="KW-0805">Transcription regulation</keyword>
<evidence type="ECO:0000256" key="1">
    <source>
        <dbReference type="ARBA" id="ARBA00023015"/>
    </source>
</evidence>
<dbReference type="SUPFAM" id="SSF48008">
    <property type="entry name" value="GntR ligand-binding domain-like"/>
    <property type="match status" value="1"/>
</dbReference>
<dbReference type="RefSeq" id="WP_253739779.1">
    <property type="nucleotide sequence ID" value="NZ_BAABKA010000046.1"/>
</dbReference>
<evidence type="ECO:0000313" key="6">
    <source>
        <dbReference type="Proteomes" id="UP001139648"/>
    </source>
</evidence>
<dbReference type="InterPro" id="IPR011711">
    <property type="entry name" value="GntR_C"/>
</dbReference>
<dbReference type="Gene3D" id="1.10.10.10">
    <property type="entry name" value="Winged helix-like DNA-binding domain superfamily/Winged helix DNA-binding domain"/>
    <property type="match status" value="1"/>
</dbReference>
<keyword evidence="2 5" id="KW-0238">DNA-binding</keyword>
<dbReference type="InterPro" id="IPR000524">
    <property type="entry name" value="Tscrpt_reg_HTH_GntR"/>
</dbReference>
<dbReference type="Gene3D" id="1.20.120.530">
    <property type="entry name" value="GntR ligand-binding domain-like"/>
    <property type="match status" value="1"/>
</dbReference>
<dbReference type="InterPro" id="IPR008920">
    <property type="entry name" value="TF_FadR/GntR_C"/>
</dbReference>
<protein>
    <submittedName>
        <fullName evidence="5">DNA-binding GntR family transcriptional regulator</fullName>
    </submittedName>
</protein>
<dbReference type="SUPFAM" id="SSF46785">
    <property type="entry name" value="Winged helix' DNA-binding domain"/>
    <property type="match status" value="1"/>
</dbReference>
<dbReference type="InterPro" id="IPR036388">
    <property type="entry name" value="WH-like_DNA-bd_sf"/>
</dbReference>
<dbReference type="InterPro" id="IPR036390">
    <property type="entry name" value="WH_DNA-bd_sf"/>
</dbReference>
<name>A0A9X2G662_9ACTN</name>
<reference evidence="5" key="1">
    <citation type="submission" date="2022-06" db="EMBL/GenBank/DDBJ databases">
        <title>Sequencing the genomes of 1000 actinobacteria strains.</title>
        <authorList>
            <person name="Klenk H.-P."/>
        </authorList>
    </citation>
    <scope>NUCLEOTIDE SEQUENCE</scope>
    <source>
        <strain evidence="5">DSM 46694</strain>
    </source>
</reference>
<comment type="caution">
    <text evidence="5">The sequence shown here is derived from an EMBL/GenBank/DDBJ whole genome shotgun (WGS) entry which is preliminary data.</text>
</comment>
<evidence type="ECO:0000256" key="3">
    <source>
        <dbReference type="ARBA" id="ARBA00023163"/>
    </source>
</evidence>
<dbReference type="CDD" id="cd07377">
    <property type="entry name" value="WHTH_GntR"/>
    <property type="match status" value="1"/>
</dbReference>
<dbReference type="PANTHER" id="PTHR43537:SF20">
    <property type="entry name" value="HTH-TYPE TRANSCRIPTIONAL REPRESSOR GLAR"/>
    <property type="match status" value="1"/>
</dbReference>
<dbReference type="Proteomes" id="UP001139648">
    <property type="component" value="Unassembled WGS sequence"/>
</dbReference>
<dbReference type="GO" id="GO:0003677">
    <property type="term" value="F:DNA binding"/>
    <property type="evidence" value="ECO:0007669"/>
    <property type="project" value="UniProtKB-KW"/>
</dbReference>
<dbReference type="PROSITE" id="PS50949">
    <property type="entry name" value="HTH_GNTR"/>
    <property type="match status" value="1"/>
</dbReference>